<organism evidence="2 3">
    <name type="scientific">Dorea acetigenes</name>
    <dbReference type="NCBI Taxonomy" id="2981787"/>
    <lineage>
        <taxon>Bacteria</taxon>
        <taxon>Bacillati</taxon>
        <taxon>Bacillota</taxon>
        <taxon>Clostridia</taxon>
        <taxon>Lachnospirales</taxon>
        <taxon>Lachnospiraceae</taxon>
        <taxon>Dorea</taxon>
    </lineage>
</organism>
<accession>A0ABT2RK75</accession>
<dbReference type="InterPro" id="IPR002933">
    <property type="entry name" value="Peptidase_M20"/>
</dbReference>
<proteinExistence type="predicted"/>
<comment type="caution">
    <text evidence="2">The sequence shown here is derived from an EMBL/GenBank/DDBJ whole genome shotgun (WGS) entry which is preliminary data.</text>
</comment>
<evidence type="ECO:0000313" key="3">
    <source>
        <dbReference type="Proteomes" id="UP001652431"/>
    </source>
</evidence>
<dbReference type="PANTHER" id="PTHR43501:SF1">
    <property type="entry name" value="CYTOSOL NON-SPECIFIC DIPEPTIDASE"/>
    <property type="match status" value="1"/>
</dbReference>
<dbReference type="SUPFAM" id="SSF53187">
    <property type="entry name" value="Zn-dependent exopeptidases"/>
    <property type="match status" value="1"/>
</dbReference>
<dbReference type="Pfam" id="PF07687">
    <property type="entry name" value="M20_dimer"/>
    <property type="match status" value="1"/>
</dbReference>
<dbReference type="PANTHER" id="PTHR43501">
    <property type="entry name" value="CYTOSOL NON-SPECIFIC DIPEPTIDASE"/>
    <property type="match status" value="1"/>
</dbReference>
<dbReference type="InterPro" id="IPR001160">
    <property type="entry name" value="Peptidase_M20C"/>
</dbReference>
<reference evidence="2 3" key="1">
    <citation type="journal article" date="2021" name="ISME Commun">
        <title>Automated analysis of genomic sequences facilitates high-throughput and comprehensive description of bacteria.</title>
        <authorList>
            <person name="Hitch T.C.A."/>
        </authorList>
    </citation>
    <scope>NUCLEOTIDE SEQUENCE [LARGE SCALE GENOMIC DNA]</scope>
    <source>
        <strain evidence="2 3">Sanger_03</strain>
    </source>
</reference>
<dbReference type="Proteomes" id="UP001652431">
    <property type="component" value="Unassembled WGS sequence"/>
</dbReference>
<protein>
    <submittedName>
        <fullName evidence="2">Aminoacyl-histidine dipeptidase</fullName>
    </submittedName>
</protein>
<dbReference type="Pfam" id="PF01546">
    <property type="entry name" value="Peptidase_M20"/>
    <property type="match status" value="1"/>
</dbReference>
<dbReference type="EMBL" id="JAOQJU010000002">
    <property type="protein sequence ID" value="MCU6685790.1"/>
    <property type="molecule type" value="Genomic_DNA"/>
</dbReference>
<dbReference type="Gene3D" id="3.40.630.10">
    <property type="entry name" value="Zn peptidases"/>
    <property type="match status" value="2"/>
</dbReference>
<feature type="domain" description="Peptidase M20 dimerisation" evidence="1">
    <location>
        <begin position="207"/>
        <end position="288"/>
    </location>
</feature>
<name>A0ABT2RK75_9FIRM</name>
<keyword evidence="3" id="KW-1185">Reference proteome</keyword>
<dbReference type="CDD" id="cd03890">
    <property type="entry name" value="M20_pepD"/>
    <property type="match status" value="1"/>
</dbReference>
<dbReference type="InterPro" id="IPR011650">
    <property type="entry name" value="Peptidase_M20_dimer"/>
</dbReference>
<sequence length="482" mass="52811">MGILSNIEPKEVFYYFEELSRVPRKTFYTKKASDFCVEFAKTHHLEYVQDEVNNVIIKKPGTPGYENSEPVILQGHLDMVAVKTPESTHDFENDPLDLFVEDGMIGAKNTSLGGDDGIAIAFAMAILASDNIPHPPIEAIFTTDEEIGMYGAYAIDLSELKGKKCLNIDSEIEGVLTVGCAGGFVYDTYIPVEWSEEDGVEITLSINGLQGGHSGAEIQKQRGNAHKIMGRVLNSLANTYDFNLLSTDGGSAANVIAQNNQTVIVAETEQAEAIVNAVSALKEEISAEFLGSEPDFILTATIGESKTVKAFDADSTSRVITYLYGAPNGVQCYDRTFPSNVETSLNTGIVETSDNTVRVRFQVRSSLKSKLEDMKNVMNMWCELVGASYELSGEYPGWSFYPDSTLRPLMIKIYSDMFGTEPTVETTHGGLECGILIDKKADLDIVSFGPNLPDVHSVKERLDIASTARSWEYLKAVLKACK</sequence>
<dbReference type="PIRSF" id="PIRSF016599">
    <property type="entry name" value="Xaa-His_dipept"/>
    <property type="match status" value="1"/>
</dbReference>
<gene>
    <name evidence="2" type="ORF">OCV99_04305</name>
</gene>
<evidence type="ECO:0000259" key="1">
    <source>
        <dbReference type="Pfam" id="PF07687"/>
    </source>
</evidence>
<dbReference type="PRINTS" id="PR00934">
    <property type="entry name" value="XHISDIPTASE"/>
</dbReference>
<dbReference type="NCBIfam" id="TIGR01893">
    <property type="entry name" value="aa-his-dipept"/>
    <property type="match status" value="1"/>
</dbReference>
<evidence type="ECO:0000313" key="2">
    <source>
        <dbReference type="EMBL" id="MCU6685790.1"/>
    </source>
</evidence>
<dbReference type="RefSeq" id="WP_158368516.1">
    <property type="nucleotide sequence ID" value="NZ_JAOQJU010000002.1"/>
</dbReference>